<evidence type="ECO:0008006" key="5">
    <source>
        <dbReference type="Google" id="ProtNLM"/>
    </source>
</evidence>
<dbReference type="AlphaFoldDB" id="A0A495Y2A4"/>
<feature type="transmembrane region" description="Helical" evidence="2">
    <location>
        <begin position="135"/>
        <end position="154"/>
    </location>
</feature>
<organism evidence="3 4">
    <name type="scientific">Terracoccus luteus</name>
    <dbReference type="NCBI Taxonomy" id="53356"/>
    <lineage>
        <taxon>Bacteria</taxon>
        <taxon>Bacillati</taxon>
        <taxon>Actinomycetota</taxon>
        <taxon>Actinomycetes</taxon>
        <taxon>Micrococcales</taxon>
        <taxon>Intrasporangiaceae</taxon>
        <taxon>Terracoccus</taxon>
    </lineage>
</organism>
<dbReference type="Proteomes" id="UP000278440">
    <property type="component" value="Unassembled WGS sequence"/>
</dbReference>
<evidence type="ECO:0000313" key="3">
    <source>
        <dbReference type="EMBL" id="RKT79136.1"/>
    </source>
</evidence>
<feature type="transmembrane region" description="Helical" evidence="2">
    <location>
        <begin position="33"/>
        <end position="53"/>
    </location>
</feature>
<protein>
    <recommendedName>
        <fullName evidence="5">Sodium:proton antiporter</fullName>
    </recommendedName>
</protein>
<evidence type="ECO:0000256" key="2">
    <source>
        <dbReference type="SAM" id="Phobius"/>
    </source>
</evidence>
<evidence type="ECO:0000313" key="4">
    <source>
        <dbReference type="Proteomes" id="UP000278440"/>
    </source>
</evidence>
<reference evidence="3 4" key="1">
    <citation type="submission" date="2018-10" db="EMBL/GenBank/DDBJ databases">
        <title>Sequencing the genomes of 1000 actinobacteria strains.</title>
        <authorList>
            <person name="Klenk H.-P."/>
        </authorList>
    </citation>
    <scope>NUCLEOTIDE SEQUENCE [LARGE SCALE GENOMIC DNA]</scope>
    <source>
        <strain evidence="3 4">DSM 44267</strain>
    </source>
</reference>
<comment type="caution">
    <text evidence="3">The sequence shown here is derived from an EMBL/GenBank/DDBJ whole genome shotgun (WGS) entry which is preliminary data.</text>
</comment>
<evidence type="ECO:0000256" key="1">
    <source>
        <dbReference type="SAM" id="MobiDB-lite"/>
    </source>
</evidence>
<keyword evidence="2" id="KW-0812">Transmembrane</keyword>
<proteinExistence type="predicted"/>
<feature type="transmembrane region" description="Helical" evidence="2">
    <location>
        <begin position="99"/>
        <end position="123"/>
    </location>
</feature>
<dbReference type="InterPro" id="IPR046291">
    <property type="entry name" value="DUF6328"/>
</dbReference>
<sequence>MGVPMSDDARPYSRQESSGARLDRNFNEQLQELRVAQAGVQIIFAFLLSIPFQQRFTTLTDLQRHIYIVTLVFAALSVVLFVAPVAAHRVLFREGVKDFIVRYTAVLTACGLGTLAVTVLGGVVLVLDVLLSHTAALWTGAALGLLALVLWVGVPWTRRRRTPPGKADVDDGVSPRGGQSPKIPG</sequence>
<keyword evidence="2" id="KW-0472">Membrane</keyword>
<keyword evidence="4" id="KW-1185">Reference proteome</keyword>
<dbReference type="EMBL" id="RBXT01000001">
    <property type="protein sequence ID" value="RKT79136.1"/>
    <property type="molecule type" value="Genomic_DNA"/>
</dbReference>
<feature type="region of interest" description="Disordered" evidence="1">
    <location>
        <begin position="161"/>
        <end position="185"/>
    </location>
</feature>
<dbReference type="Pfam" id="PF19853">
    <property type="entry name" value="DUF6328"/>
    <property type="match status" value="1"/>
</dbReference>
<name>A0A495Y2A4_9MICO</name>
<feature type="transmembrane region" description="Helical" evidence="2">
    <location>
        <begin position="65"/>
        <end position="87"/>
    </location>
</feature>
<keyword evidence="2" id="KW-1133">Transmembrane helix</keyword>
<accession>A0A495Y2A4</accession>
<gene>
    <name evidence="3" type="ORF">DFJ68_2592</name>
</gene>